<dbReference type="GO" id="GO:0005524">
    <property type="term" value="F:ATP binding"/>
    <property type="evidence" value="ECO:0007669"/>
    <property type="project" value="UniProtKB-UniRule"/>
</dbReference>
<comment type="caution">
    <text evidence="13">Lacks conserved residue(s) required for the propagation of feature annotation.</text>
</comment>
<comment type="similarity">
    <text evidence="14">Belongs to the class-I aminoacyl-tRNA synthetase family.</text>
</comment>
<dbReference type="SUPFAM" id="SSF47323">
    <property type="entry name" value="Anticodon-binding domain of a subclass of class I aminoacyl-tRNA synthetases"/>
    <property type="match status" value="1"/>
</dbReference>
<proteinExistence type="inferred from homology"/>
<dbReference type="Gene3D" id="2.40.50.140">
    <property type="entry name" value="Nucleic acid-binding proteins"/>
    <property type="match status" value="1"/>
</dbReference>
<dbReference type="InterPro" id="IPR009080">
    <property type="entry name" value="tRNAsynth_Ia_anticodon-bd"/>
</dbReference>
<dbReference type="GO" id="GO:0005737">
    <property type="term" value="C:cytoplasm"/>
    <property type="evidence" value="ECO:0007669"/>
    <property type="project" value="UniProtKB-SubCell"/>
</dbReference>
<evidence type="ECO:0000256" key="14">
    <source>
        <dbReference type="RuleBase" id="RU363039"/>
    </source>
</evidence>
<evidence type="ECO:0000256" key="2">
    <source>
        <dbReference type="ARBA" id="ARBA00004496"/>
    </source>
</evidence>
<dbReference type="Pfam" id="PF09334">
    <property type="entry name" value="tRNA-synt_1g"/>
    <property type="match status" value="1"/>
</dbReference>
<evidence type="ECO:0000256" key="3">
    <source>
        <dbReference type="ARBA" id="ARBA00011738"/>
    </source>
</evidence>
<feature type="short sequence motif" description="'KMSKS' region" evidence="13">
    <location>
        <begin position="286"/>
        <end position="290"/>
    </location>
</feature>
<comment type="subunit">
    <text evidence="3 13">Homodimer.</text>
</comment>
<dbReference type="RefSeq" id="WP_194453353.1">
    <property type="nucleotide sequence ID" value="NZ_CP063849.1"/>
</dbReference>
<dbReference type="InterPro" id="IPR015413">
    <property type="entry name" value="Methionyl/Leucyl_tRNA_Synth"/>
</dbReference>
<dbReference type="EMBL" id="CP063849">
    <property type="protein sequence ID" value="QOY91699.1"/>
    <property type="molecule type" value="Genomic_DNA"/>
</dbReference>
<dbReference type="NCBIfam" id="NF008900">
    <property type="entry name" value="PRK12267.1"/>
    <property type="match status" value="1"/>
</dbReference>
<evidence type="ECO:0000256" key="6">
    <source>
        <dbReference type="ARBA" id="ARBA00022598"/>
    </source>
</evidence>
<comment type="function">
    <text evidence="1 13">Is required not only for elongation of protein synthesis but also for the initiation of all mRNA translation through initiator tRNA(fMet) aminoacylation.</text>
</comment>
<feature type="binding site" evidence="13">
    <location>
        <position position="142"/>
    </location>
    <ligand>
        <name>Zn(2+)</name>
        <dbReference type="ChEBI" id="CHEBI:29105"/>
    </ligand>
</feature>
<dbReference type="CDD" id="cd02800">
    <property type="entry name" value="tRNA_bind_EcMetRS_like"/>
    <property type="match status" value="1"/>
</dbReference>
<keyword evidence="10 13" id="KW-0648">Protein biosynthesis</keyword>
<dbReference type="CDD" id="cd07957">
    <property type="entry name" value="Anticodon_Ia_Met"/>
    <property type="match status" value="1"/>
</dbReference>
<protein>
    <recommendedName>
        <fullName evidence="13">Methionine--tRNA ligase</fullName>
        <ecNumber evidence="13">6.1.1.10</ecNumber>
    </recommendedName>
    <alternativeName>
        <fullName evidence="13">Methionyl-tRNA synthetase</fullName>
        <shortName evidence="13">MetRS</shortName>
    </alternativeName>
</protein>
<keyword evidence="4 13" id="KW-0963">Cytoplasm</keyword>
<feature type="compositionally biased region" description="Low complexity" evidence="15">
    <location>
        <begin position="529"/>
        <end position="556"/>
    </location>
</feature>
<dbReference type="SUPFAM" id="SSF52374">
    <property type="entry name" value="Nucleotidylyl transferase"/>
    <property type="match status" value="1"/>
</dbReference>
<keyword evidence="7 13" id="KW-0547">Nucleotide-binding</keyword>
<evidence type="ECO:0000256" key="8">
    <source>
        <dbReference type="ARBA" id="ARBA00022840"/>
    </source>
</evidence>
<keyword evidence="9 13" id="KW-0694">RNA-binding</keyword>
<reference evidence="17 18" key="1">
    <citation type="submission" date="2020-10" db="EMBL/GenBank/DDBJ databases">
        <title>Complete genome sequence of Paludibaculum fermentans P105T, a facultatively anaerobic acidobacterium capable of dissimilatory Fe(III) reduction.</title>
        <authorList>
            <person name="Dedysh S.N."/>
            <person name="Beletsky A.V."/>
            <person name="Kulichevskaya I.S."/>
            <person name="Mardanov A.V."/>
            <person name="Ravin N.V."/>
        </authorList>
    </citation>
    <scope>NUCLEOTIDE SEQUENCE [LARGE SCALE GENOMIC DNA]</scope>
    <source>
        <strain evidence="17 18">P105</strain>
    </source>
</reference>
<accession>A0A7S7NXP3</accession>
<dbReference type="AlphaFoldDB" id="A0A7S7NXP3"/>
<dbReference type="GO" id="GO:0006431">
    <property type="term" value="P:methionyl-tRNA aminoacylation"/>
    <property type="evidence" value="ECO:0007669"/>
    <property type="project" value="UniProtKB-UniRule"/>
</dbReference>
<keyword evidence="18" id="KW-1185">Reference proteome</keyword>
<name>A0A7S7NXP3_PALFE</name>
<dbReference type="FunFam" id="2.170.220.10:FF:000002">
    <property type="entry name" value="Methionine--tRNA ligase"/>
    <property type="match status" value="1"/>
</dbReference>
<evidence type="ECO:0000256" key="7">
    <source>
        <dbReference type="ARBA" id="ARBA00022741"/>
    </source>
</evidence>
<evidence type="ECO:0000256" key="10">
    <source>
        <dbReference type="ARBA" id="ARBA00022917"/>
    </source>
</evidence>
<keyword evidence="8 13" id="KW-0067">ATP-binding</keyword>
<dbReference type="HAMAP" id="MF_01228">
    <property type="entry name" value="Met_tRNA_synth_type2"/>
    <property type="match status" value="1"/>
</dbReference>
<feature type="region of interest" description="Disordered" evidence="15">
    <location>
        <begin position="529"/>
        <end position="563"/>
    </location>
</feature>
<evidence type="ECO:0000256" key="9">
    <source>
        <dbReference type="ARBA" id="ARBA00022884"/>
    </source>
</evidence>
<dbReference type="CDD" id="cd00814">
    <property type="entry name" value="MetRS_core"/>
    <property type="match status" value="1"/>
</dbReference>
<keyword evidence="11 13" id="KW-0030">Aminoacyl-tRNA synthetase</keyword>
<dbReference type="Pfam" id="PF08264">
    <property type="entry name" value="Anticodon_1"/>
    <property type="match status" value="1"/>
</dbReference>
<evidence type="ECO:0000256" key="4">
    <source>
        <dbReference type="ARBA" id="ARBA00022490"/>
    </source>
</evidence>
<dbReference type="EC" id="6.1.1.10" evidence="13"/>
<evidence type="ECO:0000256" key="11">
    <source>
        <dbReference type="ARBA" id="ARBA00023146"/>
    </source>
</evidence>
<dbReference type="InterPro" id="IPR014729">
    <property type="entry name" value="Rossmann-like_a/b/a_fold"/>
</dbReference>
<dbReference type="Gene3D" id="3.40.50.620">
    <property type="entry name" value="HUPs"/>
    <property type="match status" value="1"/>
</dbReference>
<evidence type="ECO:0000256" key="15">
    <source>
        <dbReference type="SAM" id="MobiDB-lite"/>
    </source>
</evidence>
<evidence type="ECO:0000256" key="1">
    <source>
        <dbReference type="ARBA" id="ARBA00003314"/>
    </source>
</evidence>
<dbReference type="KEGG" id="pfer:IRI77_17665"/>
<dbReference type="GO" id="GO:0004825">
    <property type="term" value="F:methionine-tRNA ligase activity"/>
    <property type="evidence" value="ECO:0007669"/>
    <property type="project" value="UniProtKB-UniRule"/>
</dbReference>
<dbReference type="PROSITE" id="PS50886">
    <property type="entry name" value="TRBD"/>
    <property type="match status" value="1"/>
</dbReference>
<dbReference type="FunFam" id="2.40.50.140:FF:000042">
    <property type="entry name" value="Methionine--tRNA ligase"/>
    <property type="match status" value="1"/>
</dbReference>
<comment type="catalytic activity">
    <reaction evidence="12 13">
        <text>tRNA(Met) + L-methionine + ATP = L-methionyl-tRNA(Met) + AMP + diphosphate</text>
        <dbReference type="Rhea" id="RHEA:13481"/>
        <dbReference type="Rhea" id="RHEA-COMP:9667"/>
        <dbReference type="Rhea" id="RHEA-COMP:9698"/>
        <dbReference type="ChEBI" id="CHEBI:30616"/>
        <dbReference type="ChEBI" id="CHEBI:33019"/>
        <dbReference type="ChEBI" id="CHEBI:57844"/>
        <dbReference type="ChEBI" id="CHEBI:78442"/>
        <dbReference type="ChEBI" id="CHEBI:78530"/>
        <dbReference type="ChEBI" id="CHEBI:456215"/>
        <dbReference type="EC" id="6.1.1.10"/>
    </reaction>
</comment>
<feature type="domain" description="TRNA-binding" evidence="16">
    <location>
        <begin position="577"/>
        <end position="679"/>
    </location>
</feature>
<evidence type="ECO:0000313" key="17">
    <source>
        <dbReference type="EMBL" id="QOY91699.1"/>
    </source>
</evidence>
<dbReference type="InterPro" id="IPR033911">
    <property type="entry name" value="MetRS_core"/>
</dbReference>
<evidence type="ECO:0000259" key="16">
    <source>
        <dbReference type="PROSITE" id="PS50886"/>
    </source>
</evidence>
<dbReference type="SUPFAM" id="SSF50249">
    <property type="entry name" value="Nucleic acid-binding proteins"/>
    <property type="match status" value="1"/>
</dbReference>
<keyword evidence="6 13" id="KW-0436">Ligase</keyword>
<organism evidence="17 18">
    <name type="scientific">Paludibaculum fermentans</name>
    <dbReference type="NCBI Taxonomy" id="1473598"/>
    <lineage>
        <taxon>Bacteria</taxon>
        <taxon>Pseudomonadati</taxon>
        <taxon>Acidobacteriota</taxon>
        <taxon>Terriglobia</taxon>
        <taxon>Bryobacterales</taxon>
        <taxon>Bryobacteraceae</taxon>
        <taxon>Paludibaculum</taxon>
    </lineage>
</organism>
<evidence type="ECO:0000256" key="12">
    <source>
        <dbReference type="ARBA" id="ARBA00047364"/>
    </source>
</evidence>
<feature type="binding site" evidence="13">
    <location>
        <position position="145"/>
    </location>
    <ligand>
        <name>Zn(2+)</name>
        <dbReference type="ChEBI" id="CHEBI:29105"/>
    </ligand>
</feature>
<dbReference type="InterPro" id="IPR012340">
    <property type="entry name" value="NA-bd_OB-fold"/>
</dbReference>
<dbReference type="Gene3D" id="2.170.220.10">
    <property type="match status" value="1"/>
</dbReference>
<feature type="binding site" evidence="13">
    <location>
        <position position="126"/>
    </location>
    <ligand>
        <name>Zn(2+)</name>
        <dbReference type="ChEBI" id="CHEBI:29105"/>
    </ligand>
</feature>
<sequence>MSGKYYLTTPIYYVNSAPHLGTTYATMAADTIRRYQGMLGKETLLVTGSDEHSQNVERAARKKGLSPFDFSTELSNEFKAQWDKFEIPYRFIRTSDPQHQKTVQWLFERCRANGYIYPSTYTGQYCVNDELYVNDAQPGDPCPDCGRPTETVTEENYFFKLSAFQDRLLALYESQPDWVEPEYRKNEIVSFVKGGLRDLSITRTNIAWGIPVPVEGNHVFYVWFDALISYLSAVKDEGLWPADLHLIGKDILRFHAIYWPAFLMAADLPLPKKILAHGWILKDSIKMSKSRGNVVRPEPLRQVIGPDPLRYFLLREIPFGQDGNFSYDVLITRINADLANGLGNLASRTLTMIRQYFNSEIPASAGDAEFNTLAEQTRDQYLESFNRFEFNRALENLWSMISRLDKHIVERAPWVLAKKQDAESRAVLAATLYNVAEALRFICVLVHPVMPDATQKLWSQLGMTTELATTNPTTLAWGDLPAGQKIKPAEGIFPRIDAKTAIDRIQEIDDMEADRINVLLGKTETPAAEAAAPAATPAAAPVAAEPAAATEASATPGTGWTPPAGVPPLAPVITIEDFVKVDLRVAQVLTAEKVKGADKLLHLTLDVAEEKPRTIVAGIAKAYEPEQLVGRKVVIVANLAPRKLRGIESNGMIVAASLEDGSPVLAAFLESVPVGARLK</sequence>
<dbReference type="Gene3D" id="1.10.730.10">
    <property type="entry name" value="Isoleucyl-tRNA Synthetase, Domain 1"/>
    <property type="match status" value="1"/>
</dbReference>
<gene>
    <name evidence="13 17" type="primary">metG</name>
    <name evidence="17" type="ORF">IRI77_17665</name>
</gene>
<dbReference type="Pfam" id="PF01588">
    <property type="entry name" value="tRNA_bind"/>
    <property type="match status" value="1"/>
</dbReference>
<evidence type="ECO:0000256" key="5">
    <source>
        <dbReference type="ARBA" id="ARBA00022555"/>
    </source>
</evidence>
<comment type="subcellular location">
    <subcellularLocation>
        <location evidence="2 13">Cytoplasm</location>
    </subcellularLocation>
</comment>
<dbReference type="GO" id="GO:0000049">
    <property type="term" value="F:tRNA binding"/>
    <property type="evidence" value="ECO:0007669"/>
    <property type="project" value="UniProtKB-UniRule"/>
</dbReference>
<dbReference type="InterPro" id="IPR002547">
    <property type="entry name" value="tRNA-bd_dom"/>
</dbReference>
<dbReference type="PANTHER" id="PTHR43326:SF1">
    <property type="entry name" value="METHIONINE--TRNA LIGASE, MITOCHONDRIAL"/>
    <property type="match status" value="1"/>
</dbReference>
<dbReference type="Proteomes" id="UP000593892">
    <property type="component" value="Chromosome"/>
</dbReference>
<dbReference type="InterPro" id="IPR004495">
    <property type="entry name" value="Met-tRNA-synth_bsu_C"/>
</dbReference>
<keyword evidence="5 13" id="KW-0820">tRNA-binding</keyword>
<evidence type="ECO:0000256" key="13">
    <source>
        <dbReference type="HAMAP-Rule" id="MF_01228"/>
    </source>
</evidence>
<dbReference type="NCBIfam" id="TIGR00399">
    <property type="entry name" value="metG_C_term"/>
    <property type="match status" value="1"/>
</dbReference>
<dbReference type="PRINTS" id="PR01041">
    <property type="entry name" value="TRNASYNTHMET"/>
</dbReference>
<dbReference type="InterPro" id="IPR013155">
    <property type="entry name" value="M/V/L/I-tRNA-synth_anticd-bd"/>
</dbReference>
<dbReference type="PANTHER" id="PTHR43326">
    <property type="entry name" value="METHIONYL-TRNA SYNTHETASE"/>
    <property type="match status" value="1"/>
</dbReference>
<dbReference type="InterPro" id="IPR023457">
    <property type="entry name" value="Met-tRNA_synth_2"/>
</dbReference>
<evidence type="ECO:0000313" key="18">
    <source>
        <dbReference type="Proteomes" id="UP000593892"/>
    </source>
</evidence>
<dbReference type="InterPro" id="IPR041872">
    <property type="entry name" value="Anticodon_Met"/>
</dbReference>